<comment type="caution">
    <text evidence="1">The sequence shown here is derived from an EMBL/GenBank/DDBJ whole genome shotgun (WGS) entry which is preliminary data.</text>
</comment>
<keyword evidence="2" id="KW-1185">Reference proteome</keyword>
<dbReference type="AlphaFoldDB" id="A0AAV9BDX5"/>
<reference evidence="1" key="1">
    <citation type="journal article" date="2023" name="Nat. Commun.">
        <title>Diploid and tetraploid genomes of Acorus and the evolution of monocots.</title>
        <authorList>
            <person name="Ma L."/>
            <person name="Liu K.W."/>
            <person name="Li Z."/>
            <person name="Hsiao Y.Y."/>
            <person name="Qi Y."/>
            <person name="Fu T."/>
            <person name="Tang G.D."/>
            <person name="Zhang D."/>
            <person name="Sun W.H."/>
            <person name="Liu D.K."/>
            <person name="Li Y."/>
            <person name="Chen G.Z."/>
            <person name="Liu X.D."/>
            <person name="Liao X.Y."/>
            <person name="Jiang Y.T."/>
            <person name="Yu X."/>
            <person name="Hao Y."/>
            <person name="Huang J."/>
            <person name="Zhao X.W."/>
            <person name="Ke S."/>
            <person name="Chen Y.Y."/>
            <person name="Wu W.L."/>
            <person name="Hsu J.L."/>
            <person name="Lin Y.F."/>
            <person name="Huang M.D."/>
            <person name="Li C.Y."/>
            <person name="Huang L."/>
            <person name="Wang Z.W."/>
            <person name="Zhao X."/>
            <person name="Zhong W.Y."/>
            <person name="Peng D.H."/>
            <person name="Ahmad S."/>
            <person name="Lan S."/>
            <person name="Zhang J.S."/>
            <person name="Tsai W.C."/>
            <person name="Van de Peer Y."/>
            <person name="Liu Z.J."/>
        </authorList>
    </citation>
    <scope>NUCLEOTIDE SEQUENCE</scope>
    <source>
        <strain evidence="1">SCP</strain>
    </source>
</reference>
<evidence type="ECO:0000313" key="2">
    <source>
        <dbReference type="Proteomes" id="UP001179952"/>
    </source>
</evidence>
<organism evidence="1 2">
    <name type="scientific">Acorus gramineus</name>
    <name type="common">Dwarf sweet flag</name>
    <dbReference type="NCBI Taxonomy" id="55184"/>
    <lineage>
        <taxon>Eukaryota</taxon>
        <taxon>Viridiplantae</taxon>
        <taxon>Streptophyta</taxon>
        <taxon>Embryophyta</taxon>
        <taxon>Tracheophyta</taxon>
        <taxon>Spermatophyta</taxon>
        <taxon>Magnoliopsida</taxon>
        <taxon>Liliopsida</taxon>
        <taxon>Acoraceae</taxon>
        <taxon>Acorus</taxon>
    </lineage>
</organism>
<protein>
    <submittedName>
        <fullName evidence="1">Uncharacterized protein</fullName>
    </submittedName>
</protein>
<dbReference type="EMBL" id="JAUJYN010000004">
    <property type="protein sequence ID" value="KAK1274547.1"/>
    <property type="molecule type" value="Genomic_DNA"/>
</dbReference>
<name>A0AAV9BDX5_ACOGR</name>
<evidence type="ECO:0000313" key="1">
    <source>
        <dbReference type="EMBL" id="KAK1274547.1"/>
    </source>
</evidence>
<sequence length="55" mass="6305">MHLYNTWLPPSVAEETKFEINSFAPVMKSSTFDPRWRSIHVTPITLLGHPPNTVL</sequence>
<accession>A0AAV9BDX5</accession>
<gene>
    <name evidence="1" type="ORF">QJS04_geneDACA007864</name>
</gene>
<reference evidence="1" key="2">
    <citation type="submission" date="2023-06" db="EMBL/GenBank/DDBJ databases">
        <authorList>
            <person name="Ma L."/>
            <person name="Liu K.-W."/>
            <person name="Li Z."/>
            <person name="Hsiao Y.-Y."/>
            <person name="Qi Y."/>
            <person name="Fu T."/>
            <person name="Tang G."/>
            <person name="Zhang D."/>
            <person name="Sun W.-H."/>
            <person name="Liu D.-K."/>
            <person name="Li Y."/>
            <person name="Chen G.-Z."/>
            <person name="Liu X.-D."/>
            <person name="Liao X.-Y."/>
            <person name="Jiang Y.-T."/>
            <person name="Yu X."/>
            <person name="Hao Y."/>
            <person name="Huang J."/>
            <person name="Zhao X.-W."/>
            <person name="Ke S."/>
            <person name="Chen Y.-Y."/>
            <person name="Wu W.-L."/>
            <person name="Hsu J.-L."/>
            <person name="Lin Y.-F."/>
            <person name="Huang M.-D."/>
            <person name="Li C.-Y."/>
            <person name="Huang L."/>
            <person name="Wang Z.-W."/>
            <person name="Zhao X."/>
            <person name="Zhong W.-Y."/>
            <person name="Peng D.-H."/>
            <person name="Ahmad S."/>
            <person name="Lan S."/>
            <person name="Zhang J.-S."/>
            <person name="Tsai W.-C."/>
            <person name="Van De Peer Y."/>
            <person name="Liu Z.-J."/>
        </authorList>
    </citation>
    <scope>NUCLEOTIDE SEQUENCE</scope>
    <source>
        <strain evidence="1">SCP</strain>
        <tissue evidence="1">Leaves</tissue>
    </source>
</reference>
<proteinExistence type="predicted"/>
<dbReference type="Proteomes" id="UP001179952">
    <property type="component" value="Unassembled WGS sequence"/>
</dbReference>